<protein>
    <submittedName>
        <fullName evidence="1">Uncharacterized protein</fullName>
    </submittedName>
</protein>
<sequence length="149" mass="16821">LCSGIVPTLNLPPGRGRKRRITTQTTCSNETSDGFAVTFFDDFDCVEETVCNNDPLDGDVNDVPLLPPPTCTFDPIITISEPEEMVSEENFYNCNNNVQLHDFDDDEEEECLPSNISIPFSIHTFPSDAIQYYTGLDNRDHFMLIYDVL</sequence>
<keyword evidence="2" id="KW-1185">Reference proteome</keyword>
<organism evidence="1 2">
    <name type="scientific">Owenia fusiformis</name>
    <name type="common">Polychaete worm</name>
    <dbReference type="NCBI Taxonomy" id="6347"/>
    <lineage>
        <taxon>Eukaryota</taxon>
        <taxon>Metazoa</taxon>
        <taxon>Spiralia</taxon>
        <taxon>Lophotrochozoa</taxon>
        <taxon>Annelida</taxon>
        <taxon>Polychaeta</taxon>
        <taxon>Sedentaria</taxon>
        <taxon>Canalipalpata</taxon>
        <taxon>Sabellida</taxon>
        <taxon>Oweniida</taxon>
        <taxon>Oweniidae</taxon>
        <taxon>Owenia</taxon>
    </lineage>
</organism>
<proteinExistence type="predicted"/>
<evidence type="ECO:0000313" key="1">
    <source>
        <dbReference type="EMBL" id="CAH1782364.1"/>
    </source>
</evidence>
<dbReference type="Proteomes" id="UP000749559">
    <property type="component" value="Unassembled WGS sequence"/>
</dbReference>
<feature type="non-terminal residue" evidence="1">
    <location>
        <position position="149"/>
    </location>
</feature>
<dbReference type="AlphaFoldDB" id="A0A8S4NMD9"/>
<gene>
    <name evidence="1" type="ORF">OFUS_LOCUS8822</name>
</gene>
<evidence type="ECO:0000313" key="2">
    <source>
        <dbReference type="Proteomes" id="UP000749559"/>
    </source>
</evidence>
<name>A0A8S4NMD9_OWEFU</name>
<accession>A0A8S4NMD9</accession>
<comment type="caution">
    <text evidence="1">The sequence shown here is derived from an EMBL/GenBank/DDBJ whole genome shotgun (WGS) entry which is preliminary data.</text>
</comment>
<reference evidence="1" key="1">
    <citation type="submission" date="2022-03" db="EMBL/GenBank/DDBJ databases">
        <authorList>
            <person name="Martin C."/>
        </authorList>
    </citation>
    <scope>NUCLEOTIDE SEQUENCE</scope>
</reference>
<dbReference type="EMBL" id="CAIIXF020000004">
    <property type="protein sequence ID" value="CAH1782364.1"/>
    <property type="molecule type" value="Genomic_DNA"/>
</dbReference>
<feature type="non-terminal residue" evidence="1">
    <location>
        <position position="1"/>
    </location>
</feature>